<keyword evidence="1" id="KW-0433">Leucine-rich repeat</keyword>
<dbReference type="AlphaFoldDB" id="A0A6G1PVQ2"/>
<name>A0A6G1PVQ2_CHAAH</name>
<feature type="region of interest" description="Disordered" evidence="4">
    <location>
        <begin position="468"/>
        <end position="504"/>
    </location>
</feature>
<dbReference type="PANTHER" id="PTHR48051">
    <property type="match status" value="1"/>
</dbReference>
<feature type="region of interest" description="Disordered" evidence="4">
    <location>
        <begin position="1"/>
        <end position="34"/>
    </location>
</feature>
<evidence type="ECO:0000256" key="4">
    <source>
        <dbReference type="SAM" id="MobiDB-lite"/>
    </source>
</evidence>
<dbReference type="SMART" id="SM00364">
    <property type="entry name" value="LRR_BAC"/>
    <property type="match status" value="5"/>
</dbReference>
<protein>
    <submittedName>
        <fullName evidence="6">Leucine-rich repeat and calponin-like proteiny domain-containing protein 1</fullName>
    </submittedName>
</protein>
<evidence type="ECO:0000313" key="6">
    <source>
        <dbReference type="EMBL" id="KAF3694400.1"/>
    </source>
</evidence>
<feature type="region of interest" description="Disordered" evidence="4">
    <location>
        <begin position="287"/>
        <end position="363"/>
    </location>
</feature>
<evidence type="ECO:0000256" key="2">
    <source>
        <dbReference type="ARBA" id="ARBA00022737"/>
    </source>
</evidence>
<dbReference type="PROSITE" id="PS51450">
    <property type="entry name" value="LRR"/>
    <property type="match status" value="2"/>
</dbReference>
<reference evidence="7" key="2">
    <citation type="submission" date="2019-02" db="EMBL/GenBank/DDBJ databases">
        <title>Opniocepnalus argus Var Kimnra genome.</title>
        <authorList>
            <person name="Zhou C."/>
            <person name="Xiao S."/>
        </authorList>
    </citation>
    <scope>NUCLEOTIDE SEQUENCE [LARGE SCALE GENOMIC DNA]</scope>
</reference>
<dbReference type="InterPro" id="IPR001611">
    <property type="entry name" value="Leu-rich_rpt"/>
</dbReference>
<dbReference type="PANTHER" id="PTHR48051:SF38">
    <property type="entry name" value="LEUCINE RICH REPEATS AND CALPONIN HOMOLOGY DOMAIN CONTAINING 1"/>
    <property type="match status" value="1"/>
</dbReference>
<organism evidence="6 7">
    <name type="scientific">Channa argus</name>
    <name type="common">Northern snakehead</name>
    <name type="synonym">Ophicephalus argus</name>
    <dbReference type="NCBI Taxonomy" id="215402"/>
    <lineage>
        <taxon>Eukaryota</taxon>
        <taxon>Metazoa</taxon>
        <taxon>Chordata</taxon>
        <taxon>Craniata</taxon>
        <taxon>Vertebrata</taxon>
        <taxon>Euteleostomi</taxon>
        <taxon>Actinopterygii</taxon>
        <taxon>Neopterygii</taxon>
        <taxon>Teleostei</taxon>
        <taxon>Neoteleostei</taxon>
        <taxon>Acanthomorphata</taxon>
        <taxon>Anabantaria</taxon>
        <taxon>Anabantiformes</taxon>
        <taxon>Channoidei</taxon>
        <taxon>Channidae</taxon>
        <taxon>Channa</taxon>
    </lineage>
</organism>
<evidence type="ECO:0000259" key="5">
    <source>
        <dbReference type="PROSITE" id="PS50021"/>
    </source>
</evidence>
<evidence type="ECO:0000256" key="3">
    <source>
        <dbReference type="SAM" id="Coils"/>
    </source>
</evidence>
<dbReference type="InterPro" id="IPR001715">
    <property type="entry name" value="CH_dom"/>
</dbReference>
<dbReference type="InterPro" id="IPR050216">
    <property type="entry name" value="LRR_domain-containing"/>
</dbReference>
<keyword evidence="2" id="KW-0677">Repeat</keyword>
<dbReference type="FunFam" id="3.80.10.10:FF:000007">
    <property type="entry name" value="Leucine-rich repeat and calponin homology domain-containing protein 1 isoform 3"/>
    <property type="match status" value="1"/>
</dbReference>
<dbReference type="Proteomes" id="UP000503349">
    <property type="component" value="Chromosome 10"/>
</dbReference>
<feature type="compositionally biased region" description="Polar residues" evidence="4">
    <location>
        <begin position="349"/>
        <end position="361"/>
    </location>
</feature>
<dbReference type="SUPFAM" id="SSF52058">
    <property type="entry name" value="L domain-like"/>
    <property type="match status" value="1"/>
</dbReference>
<dbReference type="FunFam" id="1.10.418.10:FF:000021">
    <property type="entry name" value="Leucine-rich repeat and calponin homology domain-containing protein 1 isoform 3"/>
    <property type="match status" value="1"/>
</dbReference>
<dbReference type="EMBL" id="CM015721">
    <property type="protein sequence ID" value="KAF3694400.1"/>
    <property type="molecule type" value="Genomic_DNA"/>
</dbReference>
<feature type="coiled-coil region" evidence="3">
    <location>
        <begin position="523"/>
        <end position="550"/>
    </location>
</feature>
<dbReference type="GO" id="GO:0005737">
    <property type="term" value="C:cytoplasm"/>
    <property type="evidence" value="ECO:0007669"/>
    <property type="project" value="TreeGrafter"/>
</dbReference>
<dbReference type="InterPro" id="IPR032675">
    <property type="entry name" value="LRR_dom_sf"/>
</dbReference>
<gene>
    <name evidence="6" type="ORF">EXN66_Car010076</name>
</gene>
<evidence type="ECO:0000256" key="1">
    <source>
        <dbReference type="ARBA" id="ARBA00022614"/>
    </source>
</evidence>
<dbReference type="PROSITE" id="PS50021">
    <property type="entry name" value="CH"/>
    <property type="match status" value="1"/>
</dbReference>
<evidence type="ECO:0000313" key="7">
    <source>
        <dbReference type="Proteomes" id="UP000503349"/>
    </source>
</evidence>
<dbReference type="SMART" id="SM00033">
    <property type="entry name" value="CH"/>
    <property type="match status" value="1"/>
</dbReference>
<feature type="domain" description="Calponin-homology (CH)" evidence="5">
    <location>
        <begin position="533"/>
        <end position="646"/>
    </location>
</feature>
<dbReference type="Pfam" id="PF00307">
    <property type="entry name" value="CH"/>
    <property type="match status" value="1"/>
</dbReference>
<dbReference type="Pfam" id="PF13855">
    <property type="entry name" value="LRR_8"/>
    <property type="match status" value="2"/>
</dbReference>
<feature type="compositionally biased region" description="Basic and acidic residues" evidence="4">
    <location>
        <begin position="336"/>
        <end position="348"/>
    </location>
</feature>
<feature type="compositionally biased region" description="Polar residues" evidence="4">
    <location>
        <begin position="15"/>
        <end position="27"/>
    </location>
</feature>
<dbReference type="Gene3D" id="3.80.10.10">
    <property type="entry name" value="Ribonuclease Inhibitor"/>
    <property type="match status" value="1"/>
</dbReference>
<dbReference type="SMART" id="SM00369">
    <property type="entry name" value="LRR_TYP"/>
    <property type="match status" value="5"/>
</dbReference>
<feature type="compositionally biased region" description="Polar residues" evidence="4">
    <location>
        <begin position="469"/>
        <end position="482"/>
    </location>
</feature>
<proteinExistence type="predicted"/>
<dbReference type="InterPro" id="IPR036872">
    <property type="entry name" value="CH_dom_sf"/>
</dbReference>
<sequence>MATLGPESARPPLSQLGSPASNHTHIGSANLPPNRGLERALEEAVASGVLNLSSRKLKEFPRTAENHDLTDTVEADLSKNRLADVPSEICHLVALETLNLYHNCIRTIPDSIISLQSLTSLNLSRNQLGSLPTCLCSLPLRVLNASNNKLVSLPETIGQLHGLMELDISCNEITALPRYIGRLKALRELNVRRNLLCVLPEDLADLPLVKFDFSCNKVSTIPVCYRKMRQLQSLQLENNPLQSPPAQICIKGKVHIFKYLSIEACRSEKMPDSLYLPVIERISLPRPATGSVEDMEQQKKQDSDSGVGSDSGDKRLSATEPSDEDSLSLNVPMSHITEEGISKDDSSEHISSLTADPNSDSVRLIEESPTEALKDQFTYRDSGLSTRFVNYIKGRTAADFDEPLRIEEESHWPSQPTSKVVGGTELHIDMINQLKEAVEMLQDPSRMNAEQDDLSGVQLYPVEMVTVDESLNGQDSDDGSTTPKRDDRGPASGPPTFSNPPFGLKPRSVFLRSHKSLESVDPQFTMRRKMEQLREELELMEQLRDSIESRLKIDLPEDLGSSLMDGVVLCHLANHIRPRSVGSIHVPSPAVPKLSMAKCRRNVENFLDACRKIGVPQDKLCLPHHILEEKGLVKVSVTVQALVDEASSKQT</sequence>
<dbReference type="Gene3D" id="1.10.418.10">
    <property type="entry name" value="Calponin-like domain"/>
    <property type="match status" value="1"/>
</dbReference>
<dbReference type="SUPFAM" id="SSF47576">
    <property type="entry name" value="Calponin-homology domain, CH-domain"/>
    <property type="match status" value="1"/>
</dbReference>
<keyword evidence="3" id="KW-0175">Coiled coil</keyword>
<dbReference type="InterPro" id="IPR003591">
    <property type="entry name" value="Leu-rich_rpt_typical-subtyp"/>
</dbReference>
<accession>A0A6G1PVQ2</accession>
<reference evidence="6 7" key="1">
    <citation type="submission" date="2019-02" db="EMBL/GenBank/DDBJ databases">
        <title>Opniocepnalus argus genome.</title>
        <authorList>
            <person name="Zhou C."/>
            <person name="Xiao S."/>
        </authorList>
    </citation>
    <scope>NUCLEOTIDE SEQUENCE [LARGE SCALE GENOMIC DNA]</scope>
    <source>
        <strain evidence="6">OARG1902GOOAL</strain>
        <tissue evidence="6">Muscle</tissue>
    </source>
</reference>
<keyword evidence="7" id="KW-1185">Reference proteome</keyword>
<dbReference type="CDD" id="cd21271">
    <property type="entry name" value="CH_LRCH2"/>
    <property type="match status" value="1"/>
</dbReference>